<dbReference type="EMBL" id="CP051180">
    <property type="protein sequence ID" value="QIZ76533.1"/>
    <property type="molecule type" value="Genomic_DNA"/>
</dbReference>
<evidence type="ECO:0000256" key="1">
    <source>
        <dbReference type="SAM" id="MobiDB-lite"/>
    </source>
</evidence>
<name>A0A6H1UDX0_9GAMM</name>
<dbReference type="AlphaFoldDB" id="A0A6H1UDX0"/>
<protein>
    <recommendedName>
        <fullName evidence="4">Ca-activated chloride channel family protein</fullName>
    </recommendedName>
</protein>
<gene>
    <name evidence="2" type="ORF">HER31_06455</name>
</gene>
<evidence type="ECO:0000313" key="3">
    <source>
        <dbReference type="Proteomes" id="UP000501602"/>
    </source>
</evidence>
<sequence>MELAQLFRTRIAAIGWHNGKMSLALIALLAALSSSHPQPMADAFFSRDQQARIWFELGRYDIAAQYFDQLQWRAYSFYGAGQFKQTAAILADQADFEDQFARANALAHSKEYYQAQALYRQILTNQPGFNPAFVNLEMVNVLIAAMEKQSSGSKSGKRTASIKPEASKEQKRRQGQKQQQGNGDPSDSNEMRQAGIPKQAWLKQLDPQPLDFLQRKFAMELKQRQQQEHPSDANN</sequence>
<dbReference type="Gene3D" id="1.25.40.10">
    <property type="entry name" value="Tetratricopeptide repeat domain"/>
    <property type="match status" value="1"/>
</dbReference>
<organism evidence="2 3">
    <name type="scientific">Ferrimonas lipolytica</name>
    <dbReference type="NCBI Taxonomy" id="2724191"/>
    <lineage>
        <taxon>Bacteria</taxon>
        <taxon>Pseudomonadati</taxon>
        <taxon>Pseudomonadota</taxon>
        <taxon>Gammaproteobacteria</taxon>
        <taxon>Alteromonadales</taxon>
        <taxon>Ferrimonadaceae</taxon>
        <taxon>Ferrimonas</taxon>
    </lineage>
</organism>
<dbReference type="SUPFAM" id="SSF48452">
    <property type="entry name" value="TPR-like"/>
    <property type="match status" value="1"/>
</dbReference>
<proteinExistence type="predicted"/>
<keyword evidence="3" id="KW-1185">Reference proteome</keyword>
<evidence type="ECO:0000313" key="2">
    <source>
        <dbReference type="EMBL" id="QIZ76533.1"/>
    </source>
</evidence>
<dbReference type="KEGG" id="fes:HER31_06455"/>
<dbReference type="RefSeq" id="WP_168659795.1">
    <property type="nucleotide sequence ID" value="NZ_CP051180.1"/>
</dbReference>
<reference evidence="2 3" key="1">
    <citation type="submission" date="2020-04" db="EMBL/GenBank/DDBJ databases">
        <title>Ferrimonas sp. S7 isolated from sea water.</title>
        <authorList>
            <person name="Bae S.S."/>
            <person name="Baek K."/>
        </authorList>
    </citation>
    <scope>NUCLEOTIDE SEQUENCE [LARGE SCALE GENOMIC DNA]</scope>
    <source>
        <strain evidence="2 3">S7</strain>
    </source>
</reference>
<dbReference type="InterPro" id="IPR011990">
    <property type="entry name" value="TPR-like_helical_dom_sf"/>
</dbReference>
<dbReference type="Proteomes" id="UP000501602">
    <property type="component" value="Chromosome"/>
</dbReference>
<evidence type="ECO:0008006" key="4">
    <source>
        <dbReference type="Google" id="ProtNLM"/>
    </source>
</evidence>
<feature type="region of interest" description="Disordered" evidence="1">
    <location>
        <begin position="150"/>
        <end position="207"/>
    </location>
</feature>
<accession>A0A6H1UDX0</accession>